<dbReference type="AlphaFoldDB" id="A0A0J7XXI8"/>
<evidence type="ECO:0000313" key="1">
    <source>
        <dbReference type="EMBL" id="KMS55948.1"/>
    </source>
</evidence>
<dbReference type="EMBL" id="JACT01000002">
    <property type="protein sequence ID" value="KMS55948.1"/>
    <property type="molecule type" value="Genomic_DNA"/>
</dbReference>
<name>A0A0J7XXI8_9SPHN</name>
<accession>A0A0J7XXI8</accession>
<dbReference type="PATRIC" id="fig|1420583.3.peg.2583"/>
<organism evidence="1 2">
    <name type="scientific">Sphingobium cupriresistens LL01</name>
    <dbReference type="NCBI Taxonomy" id="1420583"/>
    <lineage>
        <taxon>Bacteria</taxon>
        <taxon>Pseudomonadati</taxon>
        <taxon>Pseudomonadota</taxon>
        <taxon>Alphaproteobacteria</taxon>
        <taxon>Sphingomonadales</taxon>
        <taxon>Sphingomonadaceae</taxon>
        <taxon>Sphingobium</taxon>
    </lineage>
</organism>
<dbReference type="STRING" id="1420583.V473_13875"/>
<reference evidence="1 2" key="1">
    <citation type="journal article" date="2015" name="G3 (Bethesda)">
        <title>Insights into Ongoing Evolution of the Hexachlorocyclohexane Catabolic Pathway from Comparative Genomics of Ten Sphingomonadaceae Strains.</title>
        <authorList>
            <person name="Pearce S.L."/>
            <person name="Oakeshott J.G."/>
            <person name="Pandey G."/>
        </authorList>
    </citation>
    <scope>NUCLEOTIDE SEQUENCE [LARGE SCALE GENOMIC DNA]</scope>
    <source>
        <strain evidence="1 2">LL01</strain>
    </source>
</reference>
<comment type="caution">
    <text evidence="1">The sequence shown here is derived from an EMBL/GenBank/DDBJ whole genome shotgun (WGS) entry which is preliminary data.</text>
</comment>
<sequence>MPDDGSDHPHGHDSVDIVCVFHQRMDAAAKF</sequence>
<keyword evidence="2" id="KW-1185">Reference proteome</keyword>
<proteinExistence type="predicted"/>
<protein>
    <submittedName>
        <fullName evidence="1">Uncharacterized protein</fullName>
    </submittedName>
</protein>
<evidence type="ECO:0000313" key="2">
    <source>
        <dbReference type="Proteomes" id="UP000052232"/>
    </source>
</evidence>
<gene>
    <name evidence="1" type="ORF">V473_13875</name>
</gene>
<dbReference type="Proteomes" id="UP000052232">
    <property type="component" value="Unassembled WGS sequence"/>
</dbReference>